<keyword evidence="1" id="KW-0472">Membrane</keyword>
<evidence type="ECO:0000313" key="3">
    <source>
        <dbReference type="EMBL" id="OCH89287.1"/>
    </source>
</evidence>
<dbReference type="Pfam" id="PF20151">
    <property type="entry name" value="DUF6533"/>
    <property type="match status" value="1"/>
</dbReference>
<feature type="transmembrane region" description="Helical" evidence="1">
    <location>
        <begin position="28"/>
        <end position="46"/>
    </location>
</feature>
<feature type="domain" description="DUF6533" evidence="2">
    <location>
        <begin position="1"/>
        <end position="39"/>
    </location>
</feature>
<keyword evidence="1" id="KW-1133">Transmembrane helix</keyword>
<evidence type="ECO:0000313" key="4">
    <source>
        <dbReference type="Proteomes" id="UP000250043"/>
    </source>
</evidence>
<protein>
    <recommendedName>
        <fullName evidence="2">DUF6533 domain-containing protein</fullName>
    </recommendedName>
</protein>
<organism evidence="3 4">
    <name type="scientific">Obba rivulosa</name>
    <dbReference type="NCBI Taxonomy" id="1052685"/>
    <lineage>
        <taxon>Eukaryota</taxon>
        <taxon>Fungi</taxon>
        <taxon>Dikarya</taxon>
        <taxon>Basidiomycota</taxon>
        <taxon>Agaricomycotina</taxon>
        <taxon>Agaricomycetes</taxon>
        <taxon>Polyporales</taxon>
        <taxon>Gelatoporiaceae</taxon>
        <taxon>Obba</taxon>
    </lineage>
</organism>
<accession>A0A8E2AZ69</accession>
<evidence type="ECO:0000259" key="2">
    <source>
        <dbReference type="Pfam" id="PF20151"/>
    </source>
</evidence>
<feature type="transmembrane region" description="Helical" evidence="1">
    <location>
        <begin position="66"/>
        <end position="93"/>
    </location>
</feature>
<dbReference type="InterPro" id="IPR045340">
    <property type="entry name" value="DUF6533"/>
</dbReference>
<dbReference type="AlphaFoldDB" id="A0A8E2AZ69"/>
<sequence>ALCCFDYCLTFSREVRYVHQARQSLTSFLFYVLRYTALFNTIFEILELLPAWKGENDLVLFSAIRVYALFARNVPIFTITLALGLVNPAIWLASGGRRWVSWLYTE</sequence>
<reference evidence="3 4" key="1">
    <citation type="submission" date="2016-07" db="EMBL/GenBank/DDBJ databases">
        <title>Draft genome of the white-rot fungus Obba rivulosa 3A-2.</title>
        <authorList>
            <consortium name="DOE Joint Genome Institute"/>
            <person name="Miettinen O."/>
            <person name="Riley R."/>
            <person name="Acob R."/>
            <person name="Barry K."/>
            <person name="Cullen D."/>
            <person name="De Vries R."/>
            <person name="Hainaut M."/>
            <person name="Hatakka A."/>
            <person name="Henrissat B."/>
            <person name="Hilden K."/>
            <person name="Kuo R."/>
            <person name="Labutti K."/>
            <person name="Lipzen A."/>
            <person name="Makela M.R."/>
            <person name="Sandor L."/>
            <person name="Spatafora J.W."/>
            <person name="Grigoriev I.V."/>
            <person name="Hibbett D.S."/>
        </authorList>
    </citation>
    <scope>NUCLEOTIDE SEQUENCE [LARGE SCALE GENOMIC DNA]</scope>
    <source>
        <strain evidence="3 4">3A-2</strain>
    </source>
</reference>
<proteinExistence type="predicted"/>
<dbReference type="EMBL" id="KV722430">
    <property type="protein sequence ID" value="OCH89287.1"/>
    <property type="molecule type" value="Genomic_DNA"/>
</dbReference>
<feature type="non-terminal residue" evidence="3">
    <location>
        <position position="1"/>
    </location>
</feature>
<gene>
    <name evidence="3" type="ORF">OBBRIDRAFT_732855</name>
</gene>
<evidence type="ECO:0000256" key="1">
    <source>
        <dbReference type="SAM" id="Phobius"/>
    </source>
</evidence>
<name>A0A8E2AZ69_9APHY</name>
<keyword evidence="1" id="KW-0812">Transmembrane</keyword>
<dbReference type="Proteomes" id="UP000250043">
    <property type="component" value="Unassembled WGS sequence"/>
</dbReference>
<dbReference type="OrthoDB" id="2803471at2759"/>
<keyword evidence="4" id="KW-1185">Reference proteome</keyword>